<accession>A0AAF3EIJ6</accession>
<dbReference type="AlphaFoldDB" id="A0AAF3EIJ6"/>
<sequence length="140" mass="15692">MAHNSNIYDDNLHVNERPLPPIGSTKQVKYDPPKRTAFWLLVTLCVLTSGLALSTIVLATGWTDGSPDVFIGADPREYIHWTKPKSSAANTIKDVFVEMRDEERRFDGKTVSIPPNNRSNPLVDVSRTDFCDCSLIVNFL</sequence>
<proteinExistence type="predicted"/>
<evidence type="ECO:0000256" key="1">
    <source>
        <dbReference type="SAM" id="Phobius"/>
    </source>
</evidence>
<keyword evidence="1" id="KW-0812">Transmembrane</keyword>
<keyword evidence="2" id="KW-1185">Reference proteome</keyword>
<evidence type="ECO:0000313" key="3">
    <source>
        <dbReference type="WBParaSite" id="MBELARI_LOCUS13832"/>
    </source>
</evidence>
<dbReference type="Proteomes" id="UP000887575">
    <property type="component" value="Unassembled WGS sequence"/>
</dbReference>
<keyword evidence="1" id="KW-0472">Membrane</keyword>
<reference evidence="3" key="1">
    <citation type="submission" date="2024-02" db="UniProtKB">
        <authorList>
            <consortium name="WormBaseParasite"/>
        </authorList>
    </citation>
    <scope>IDENTIFICATION</scope>
</reference>
<keyword evidence="1" id="KW-1133">Transmembrane helix</keyword>
<evidence type="ECO:0000313" key="2">
    <source>
        <dbReference type="Proteomes" id="UP000887575"/>
    </source>
</evidence>
<organism evidence="2 3">
    <name type="scientific">Mesorhabditis belari</name>
    <dbReference type="NCBI Taxonomy" id="2138241"/>
    <lineage>
        <taxon>Eukaryota</taxon>
        <taxon>Metazoa</taxon>
        <taxon>Ecdysozoa</taxon>
        <taxon>Nematoda</taxon>
        <taxon>Chromadorea</taxon>
        <taxon>Rhabditida</taxon>
        <taxon>Rhabditina</taxon>
        <taxon>Rhabditomorpha</taxon>
        <taxon>Rhabditoidea</taxon>
        <taxon>Rhabditidae</taxon>
        <taxon>Mesorhabditinae</taxon>
        <taxon>Mesorhabditis</taxon>
    </lineage>
</organism>
<name>A0AAF3EIJ6_9BILA</name>
<protein>
    <submittedName>
        <fullName evidence="3">Uncharacterized protein</fullName>
    </submittedName>
</protein>
<dbReference type="WBParaSite" id="MBELARI_LOCUS13832">
    <property type="protein sequence ID" value="MBELARI_LOCUS13832"/>
    <property type="gene ID" value="MBELARI_LOCUS13832"/>
</dbReference>
<feature type="transmembrane region" description="Helical" evidence="1">
    <location>
        <begin position="37"/>
        <end position="62"/>
    </location>
</feature>